<dbReference type="InterPro" id="IPR057192">
    <property type="entry name" value="DUF7870"/>
</dbReference>
<protein>
    <submittedName>
        <fullName evidence="4">Uncharacterized protein LOC107778799</fullName>
    </submittedName>
</protein>
<dbReference type="KEGG" id="nta:107778799"/>
<dbReference type="Proteomes" id="UP000790787">
    <property type="component" value="Chromosome 15"/>
</dbReference>
<keyword evidence="1" id="KW-0472">Membrane</keyword>
<keyword evidence="3" id="KW-1185">Reference proteome</keyword>
<organism evidence="3 4">
    <name type="scientific">Nicotiana tabacum</name>
    <name type="common">Common tobacco</name>
    <dbReference type="NCBI Taxonomy" id="4097"/>
    <lineage>
        <taxon>Eukaryota</taxon>
        <taxon>Viridiplantae</taxon>
        <taxon>Streptophyta</taxon>
        <taxon>Embryophyta</taxon>
        <taxon>Tracheophyta</taxon>
        <taxon>Spermatophyta</taxon>
        <taxon>Magnoliopsida</taxon>
        <taxon>eudicotyledons</taxon>
        <taxon>Gunneridae</taxon>
        <taxon>Pentapetalae</taxon>
        <taxon>asterids</taxon>
        <taxon>lamiids</taxon>
        <taxon>Solanales</taxon>
        <taxon>Solanaceae</taxon>
        <taxon>Nicotianoideae</taxon>
        <taxon>Nicotianeae</taxon>
        <taxon>Nicotiana</taxon>
    </lineage>
</organism>
<dbReference type="PaxDb" id="4097-A0A1S3YRL5"/>
<sequence>MRYITMNDMLPSFYTKQHNKMRGLYIDGLGYHGDTKFVIIRLDHSWVLKFMARATILALVIVSLPWINTIIGYLSRCESNSAFKVHEMAFNPINLEFLPIIFRDLANEGLLRMGDRSLLVTSGNEEVIYNSQIVKDYNPDLISFSDSTRQDLVPNETFDFVFSYGFPQSSNFIERALKVGGIVVAPLSNNPMAEFPQPSNYKIVYVRKFDSTIVAMRKTRNVSISSSSKRRLCNSLTTNAREASGLNPENEKLFGRKHFTSLSRPSLHEFKLIRPADFEHRMPKAKKTNAKEAALKKLEDVLLEPPRAASGKSSRYLKRTRYLPDLMGVSLENYPRRVFIDVGLQDKNEGSDWFSKYYPTKNTKFEIFKIETVTKESSGKEIPMIISMSDWLKNNVKESEYVVMKAEADVVEELVKNKAIRLIDELFLECKHQGMKKGDKKNRRAYWECLALYGLLRDEGIAVHQWWG</sequence>
<dbReference type="PANTHER" id="PTHR33597:SF13">
    <property type="entry name" value="METHYLTRANSFERASE TYPE 11 DOMAIN-CONTAINING PROTEIN"/>
    <property type="match status" value="1"/>
</dbReference>
<dbReference type="AlphaFoldDB" id="A0A1S3YRL5"/>
<proteinExistence type="predicted"/>
<accession>A0A1S3YRL5</accession>
<dbReference type="RefSeq" id="XP_016454595.1">
    <property type="nucleotide sequence ID" value="XM_016599109.2"/>
</dbReference>
<dbReference type="GeneID" id="107778799"/>
<reference evidence="3" key="1">
    <citation type="journal article" date="2014" name="Nat. Commun.">
        <title>The tobacco genome sequence and its comparison with those of tomato and potato.</title>
        <authorList>
            <person name="Sierro N."/>
            <person name="Battey J.N."/>
            <person name="Ouadi S."/>
            <person name="Bakaher N."/>
            <person name="Bovet L."/>
            <person name="Willig A."/>
            <person name="Goepfert S."/>
            <person name="Peitsch M.C."/>
            <person name="Ivanov N.V."/>
        </authorList>
    </citation>
    <scope>NUCLEOTIDE SEQUENCE [LARGE SCALE GENOMIC DNA]</scope>
</reference>
<dbReference type="Pfam" id="PF25276">
    <property type="entry name" value="DUF7870"/>
    <property type="match status" value="1"/>
</dbReference>
<evidence type="ECO:0000256" key="1">
    <source>
        <dbReference type="SAM" id="Phobius"/>
    </source>
</evidence>
<dbReference type="OMA" id="WWELMNA"/>
<gene>
    <name evidence="4" type="primary">LOC107778799</name>
</gene>
<dbReference type="STRING" id="4097.A0A1S3YRL5"/>
<feature type="domain" description="DUF7870" evidence="2">
    <location>
        <begin position="295"/>
        <end position="467"/>
    </location>
</feature>
<reference evidence="4" key="2">
    <citation type="submission" date="2025-08" db="UniProtKB">
        <authorList>
            <consortium name="RefSeq"/>
        </authorList>
    </citation>
    <scope>IDENTIFICATION</scope>
    <source>
        <tissue evidence="4">Leaf</tissue>
    </source>
</reference>
<evidence type="ECO:0000259" key="2">
    <source>
        <dbReference type="Pfam" id="PF25276"/>
    </source>
</evidence>
<keyword evidence="1" id="KW-1133">Transmembrane helix</keyword>
<dbReference type="RefSeq" id="XP_016454595.1">
    <property type="nucleotide sequence ID" value="XM_016599109.1"/>
</dbReference>
<dbReference type="PANTHER" id="PTHR33597">
    <property type="entry name" value="OS02G0760400 PROTEIN"/>
    <property type="match status" value="1"/>
</dbReference>
<evidence type="ECO:0000313" key="4">
    <source>
        <dbReference type="RefSeq" id="XP_016454595.1"/>
    </source>
</evidence>
<evidence type="ECO:0000313" key="3">
    <source>
        <dbReference type="Proteomes" id="UP000790787"/>
    </source>
</evidence>
<name>A0A1S3YRL5_TOBAC</name>
<dbReference type="OrthoDB" id="1919622at2759"/>
<keyword evidence="1" id="KW-0812">Transmembrane</keyword>
<feature type="transmembrane region" description="Helical" evidence="1">
    <location>
        <begin position="50"/>
        <end position="74"/>
    </location>
</feature>